<dbReference type="GO" id="GO:0016559">
    <property type="term" value="P:peroxisome fission"/>
    <property type="evidence" value="ECO:0007669"/>
    <property type="project" value="TreeGrafter"/>
</dbReference>
<dbReference type="GO" id="GO:0005741">
    <property type="term" value="C:mitochondrial outer membrane"/>
    <property type="evidence" value="ECO:0007669"/>
    <property type="project" value="UniProtKB-SubCell"/>
</dbReference>
<keyword evidence="5" id="KW-1000">Mitochondrion outer membrane</keyword>
<evidence type="ECO:0000256" key="5">
    <source>
        <dbReference type="ARBA" id="ARBA00022787"/>
    </source>
</evidence>
<evidence type="ECO:0000256" key="4">
    <source>
        <dbReference type="ARBA" id="ARBA00022741"/>
    </source>
</evidence>
<dbReference type="GO" id="GO:0005777">
    <property type="term" value="C:peroxisome"/>
    <property type="evidence" value="ECO:0007669"/>
    <property type="project" value="UniProtKB-ARBA"/>
</dbReference>
<evidence type="ECO:0000256" key="8">
    <source>
        <dbReference type="ARBA" id="ARBA00023134"/>
    </source>
</evidence>
<feature type="region of interest" description="Disordered" evidence="12">
    <location>
        <begin position="616"/>
        <end position="643"/>
    </location>
</feature>
<dbReference type="GO" id="GO:0048312">
    <property type="term" value="P:intracellular distribution of mitochondria"/>
    <property type="evidence" value="ECO:0007669"/>
    <property type="project" value="TreeGrafter"/>
</dbReference>
<evidence type="ECO:0000256" key="1">
    <source>
        <dbReference type="ARBA" id="ARBA00004450"/>
    </source>
</evidence>
<keyword evidence="3" id="KW-0597">Phosphoprotein</keyword>
<feature type="domain" description="Dynamin-type G" evidence="14">
    <location>
        <begin position="23"/>
        <end position="299"/>
    </location>
</feature>
<gene>
    <name evidence="15" type="primary">DNM1</name>
    <name evidence="15" type="ORF">MJAP1_004273</name>
</gene>
<keyword evidence="4 11" id="KW-0547">Nucleotide-binding</keyword>
<dbReference type="GO" id="GO:0005525">
    <property type="term" value="F:GTP binding"/>
    <property type="evidence" value="ECO:0007669"/>
    <property type="project" value="UniProtKB-KW"/>
</dbReference>
<evidence type="ECO:0000256" key="7">
    <source>
        <dbReference type="ARBA" id="ARBA00023128"/>
    </source>
</evidence>
<reference evidence="15" key="1">
    <citation type="submission" date="2023-03" db="EMBL/GenBank/DDBJ databases">
        <title>Mating type loci evolution in Malassezia.</title>
        <authorList>
            <person name="Coelho M.A."/>
        </authorList>
    </citation>
    <scope>NUCLEOTIDE SEQUENCE</scope>
    <source>
        <strain evidence="15">CBS 9431</strain>
    </source>
</reference>
<dbReference type="InterPro" id="IPR019762">
    <property type="entry name" value="Dynamin_GTPase_CS"/>
</dbReference>
<dbReference type="Gene3D" id="1.20.120.1240">
    <property type="entry name" value="Dynamin, middle domain"/>
    <property type="match status" value="2"/>
</dbReference>
<dbReference type="Pfam" id="PF02212">
    <property type="entry name" value="GED"/>
    <property type="match status" value="1"/>
</dbReference>
<dbReference type="Pfam" id="PF01031">
    <property type="entry name" value="Dynamin_M"/>
    <property type="match status" value="1"/>
</dbReference>
<dbReference type="PANTHER" id="PTHR11566">
    <property type="entry name" value="DYNAMIN"/>
    <property type="match status" value="1"/>
</dbReference>
<dbReference type="InterPro" id="IPR003130">
    <property type="entry name" value="GED"/>
</dbReference>
<dbReference type="RefSeq" id="XP_060124173.1">
    <property type="nucleotide sequence ID" value="XM_060268190.1"/>
</dbReference>
<comment type="subcellular location">
    <subcellularLocation>
        <location evidence="1">Mitochondrion outer membrane</location>
        <topology evidence="1">Peripheral membrane protein</topology>
    </subcellularLocation>
</comment>
<proteinExistence type="inferred from homology"/>
<evidence type="ECO:0000256" key="10">
    <source>
        <dbReference type="ARBA" id="ARBA00048040"/>
    </source>
</evidence>
<dbReference type="InterPro" id="IPR030381">
    <property type="entry name" value="G_DYNAMIN_dom"/>
</dbReference>
<dbReference type="InterPro" id="IPR000375">
    <property type="entry name" value="Dynamin_stalk"/>
</dbReference>
<evidence type="ECO:0000259" key="13">
    <source>
        <dbReference type="PROSITE" id="PS51388"/>
    </source>
</evidence>
<dbReference type="FunFam" id="3.40.50.300:FF:000383">
    <property type="entry name" value="Dynamin-like gtpase dnm1"/>
    <property type="match status" value="1"/>
</dbReference>
<evidence type="ECO:0000313" key="15">
    <source>
        <dbReference type="EMBL" id="WFD41276.1"/>
    </source>
</evidence>
<sequence>MDVDLIQVVNRLQETFTAIGGHSVDLPQCVVVGSQSSGKSSVLETIVGRDFLPRGSGIVTRRPLVLQLIHLPAPADGTRSMQPEEYGEFLHLDRRFTDFASIRNEIENETFRVAGQNKGISKQPIHLKIYSPNVINLTLVDLPGLTKIPVGDQPSDIERQIRSLVTDYISKPNCIIMAVSPANVDLANSDSLKLARSVDPQGRRTIGVLTKLDLMDNGTNALDILTGRMYPLKLGFIGVVNRSQQDINSNVPLDEARRSEEEFFRSHLAYRNIAHRCGTKYLAKTLNQVLMGHIRDRLPDMKARLNTLMGQAQQELASFGDVAFMGDQHRGTLILKHMTQFARDFVASIDGTSFDISTKELCGGARVYYIFQDVFGQALTSINPIQNLTVQDIRTAIRNSTGPRPSLFVPEAAFELLIKPQIKLLEPPSLRCVELVYEELMKICHNCTSTELQRFPRLHAQLIEVVSDLLRERLGPTSEYVQSLIDIQAAYINTNHPTFVQDSASIATRMRESQQRKSLTAAPKQQHQQQQHQQELSLDSDVSGAASEDEMDDQKNSRSLTVNGTTHKEQPKHRNAPTQGQPRPAEQPVGDMGPNGQRDSFLNYFFGGPSSLPIHEPSGSVSGLSMHSRLNDNKPNLMAGRGGLEGSSAAFDMKSLDRYLEAEQVPDDEYALSEREAVEVNLIRQLITSYFNIVRQSIQDLVPKAVMHLLVNFSRDTVQNRLVINLYKESMFEQLLHEDEALTKERKRVQALLDAYKEGFNVLSDITFKPTSS</sequence>
<dbReference type="EC" id="3.6.5.5" evidence="2"/>
<organism evidence="15 16">
    <name type="scientific">Malassezia japonica</name>
    <dbReference type="NCBI Taxonomy" id="223818"/>
    <lineage>
        <taxon>Eukaryota</taxon>
        <taxon>Fungi</taxon>
        <taxon>Dikarya</taxon>
        <taxon>Basidiomycota</taxon>
        <taxon>Ustilaginomycotina</taxon>
        <taxon>Malasseziomycetes</taxon>
        <taxon>Malasseziales</taxon>
        <taxon>Malasseziaceae</taxon>
        <taxon>Malassezia</taxon>
    </lineage>
</organism>
<dbReference type="PANTHER" id="PTHR11566:SF235">
    <property type="entry name" value="DYNAMIN-RELATED PROTEIN DNM1"/>
    <property type="match status" value="1"/>
</dbReference>
<dbReference type="CDD" id="cd08771">
    <property type="entry name" value="DLP_1"/>
    <property type="match status" value="1"/>
</dbReference>
<dbReference type="InterPro" id="IPR001401">
    <property type="entry name" value="Dynamin_GTPase"/>
</dbReference>
<feature type="region of interest" description="Disordered" evidence="12">
    <location>
        <begin position="509"/>
        <end position="604"/>
    </location>
</feature>
<dbReference type="GeneID" id="85227924"/>
<dbReference type="PRINTS" id="PR00195">
    <property type="entry name" value="DYNAMIN"/>
</dbReference>
<dbReference type="InterPro" id="IPR027417">
    <property type="entry name" value="P-loop_NTPase"/>
</dbReference>
<dbReference type="PROSITE" id="PS00410">
    <property type="entry name" value="G_DYNAMIN_1"/>
    <property type="match status" value="1"/>
</dbReference>
<dbReference type="SMART" id="SM00053">
    <property type="entry name" value="DYNc"/>
    <property type="match status" value="1"/>
</dbReference>
<dbReference type="Proteomes" id="UP001217754">
    <property type="component" value="Chromosome 9"/>
</dbReference>
<dbReference type="AlphaFoldDB" id="A0AAF0F7R9"/>
<comment type="catalytic activity">
    <reaction evidence="10">
        <text>GTP + H2O = GDP + phosphate + H(+)</text>
        <dbReference type="Rhea" id="RHEA:19669"/>
        <dbReference type="ChEBI" id="CHEBI:15377"/>
        <dbReference type="ChEBI" id="CHEBI:15378"/>
        <dbReference type="ChEBI" id="CHEBI:37565"/>
        <dbReference type="ChEBI" id="CHEBI:43474"/>
        <dbReference type="ChEBI" id="CHEBI:58189"/>
        <dbReference type="EC" id="3.6.5.5"/>
    </reaction>
</comment>
<dbReference type="GO" id="GO:0003924">
    <property type="term" value="F:GTPase activity"/>
    <property type="evidence" value="ECO:0007669"/>
    <property type="project" value="InterPro"/>
</dbReference>
<dbReference type="GO" id="GO:0008017">
    <property type="term" value="F:microtubule binding"/>
    <property type="evidence" value="ECO:0007669"/>
    <property type="project" value="TreeGrafter"/>
</dbReference>
<dbReference type="Gene3D" id="3.40.50.300">
    <property type="entry name" value="P-loop containing nucleotide triphosphate hydrolases"/>
    <property type="match status" value="1"/>
</dbReference>
<feature type="compositionally biased region" description="Low complexity" evidence="12">
    <location>
        <begin position="525"/>
        <end position="534"/>
    </location>
</feature>
<evidence type="ECO:0000256" key="2">
    <source>
        <dbReference type="ARBA" id="ARBA00011980"/>
    </source>
</evidence>
<dbReference type="InterPro" id="IPR045063">
    <property type="entry name" value="Dynamin_N"/>
</dbReference>
<dbReference type="SMART" id="SM00302">
    <property type="entry name" value="GED"/>
    <property type="match status" value="1"/>
</dbReference>
<keyword evidence="8 11" id="KW-0342">GTP-binding</keyword>
<dbReference type="GO" id="GO:0005829">
    <property type="term" value="C:cytosol"/>
    <property type="evidence" value="ECO:0007669"/>
    <property type="project" value="UniProtKB-ARBA"/>
</dbReference>
<keyword evidence="7" id="KW-0496">Mitochondrion</keyword>
<evidence type="ECO:0000256" key="12">
    <source>
        <dbReference type="SAM" id="MobiDB-lite"/>
    </source>
</evidence>
<feature type="domain" description="GED" evidence="13">
    <location>
        <begin position="680"/>
        <end position="771"/>
    </location>
</feature>
<dbReference type="GO" id="GO:0005874">
    <property type="term" value="C:microtubule"/>
    <property type="evidence" value="ECO:0007669"/>
    <property type="project" value="TreeGrafter"/>
</dbReference>
<dbReference type="GO" id="GO:0030001">
    <property type="term" value="P:metal ion transport"/>
    <property type="evidence" value="ECO:0007669"/>
    <property type="project" value="UniProtKB-ARBA"/>
</dbReference>
<dbReference type="GO" id="GO:0006897">
    <property type="term" value="P:endocytosis"/>
    <property type="evidence" value="ECO:0007669"/>
    <property type="project" value="TreeGrafter"/>
</dbReference>
<evidence type="ECO:0000259" key="14">
    <source>
        <dbReference type="PROSITE" id="PS51718"/>
    </source>
</evidence>
<dbReference type="SUPFAM" id="SSF52540">
    <property type="entry name" value="P-loop containing nucleoside triphosphate hydrolases"/>
    <property type="match status" value="1"/>
</dbReference>
<name>A0AAF0F7R9_9BASI</name>
<evidence type="ECO:0000256" key="6">
    <source>
        <dbReference type="ARBA" id="ARBA00022801"/>
    </source>
</evidence>
<accession>A0AAF0F7R9</accession>
<evidence type="ECO:0000256" key="11">
    <source>
        <dbReference type="RuleBase" id="RU003932"/>
    </source>
</evidence>
<dbReference type="InterPro" id="IPR020850">
    <property type="entry name" value="GED_dom"/>
</dbReference>
<dbReference type="Pfam" id="PF00350">
    <property type="entry name" value="Dynamin_N"/>
    <property type="match status" value="1"/>
</dbReference>
<comment type="similarity">
    <text evidence="11">Belongs to the TRAFAC class dynamin-like GTPase superfamily. Dynamin/Fzo/YdjA family.</text>
</comment>
<evidence type="ECO:0000256" key="9">
    <source>
        <dbReference type="ARBA" id="ARBA00023136"/>
    </source>
</evidence>
<dbReference type="PROSITE" id="PS51718">
    <property type="entry name" value="G_DYNAMIN_2"/>
    <property type="match status" value="1"/>
</dbReference>
<keyword evidence="6 15" id="KW-0378">Hydrolase</keyword>
<dbReference type="GO" id="GO:0042802">
    <property type="term" value="F:identical protein binding"/>
    <property type="evidence" value="ECO:0007669"/>
    <property type="project" value="UniProtKB-ARBA"/>
</dbReference>
<dbReference type="PROSITE" id="PS51388">
    <property type="entry name" value="GED"/>
    <property type="match status" value="1"/>
</dbReference>
<keyword evidence="16" id="KW-1185">Reference proteome</keyword>
<dbReference type="InterPro" id="IPR022812">
    <property type="entry name" value="Dynamin"/>
</dbReference>
<evidence type="ECO:0000256" key="3">
    <source>
        <dbReference type="ARBA" id="ARBA00022553"/>
    </source>
</evidence>
<dbReference type="FunFam" id="1.20.120.1240:FF:000002">
    <property type="entry name" value="Dynamin-1-like protein isoform 1"/>
    <property type="match status" value="1"/>
</dbReference>
<evidence type="ECO:0000313" key="16">
    <source>
        <dbReference type="Proteomes" id="UP001217754"/>
    </source>
</evidence>
<protein>
    <recommendedName>
        <fullName evidence="2">dynamin GTPase</fullName>
        <ecNumber evidence="2">3.6.5.5</ecNumber>
    </recommendedName>
</protein>
<dbReference type="GO" id="GO:0000266">
    <property type="term" value="P:mitochondrial fission"/>
    <property type="evidence" value="ECO:0007669"/>
    <property type="project" value="UniProtKB-ARBA"/>
</dbReference>
<dbReference type="EMBL" id="CP119966">
    <property type="protein sequence ID" value="WFD41276.1"/>
    <property type="molecule type" value="Genomic_DNA"/>
</dbReference>
<keyword evidence="9" id="KW-0472">Membrane</keyword>